<dbReference type="GO" id="GO:0006641">
    <property type="term" value="P:triglyceride metabolic process"/>
    <property type="evidence" value="ECO:0007669"/>
    <property type="project" value="TreeGrafter"/>
</dbReference>
<evidence type="ECO:0000256" key="2">
    <source>
        <dbReference type="ARBA" id="ARBA00022679"/>
    </source>
</evidence>
<evidence type="ECO:0000313" key="6">
    <source>
        <dbReference type="Proteomes" id="UP001054945"/>
    </source>
</evidence>
<evidence type="ECO:0000259" key="4">
    <source>
        <dbReference type="Pfam" id="PF00370"/>
    </source>
</evidence>
<dbReference type="SUPFAM" id="SSF53067">
    <property type="entry name" value="Actin-like ATPase domain"/>
    <property type="match status" value="1"/>
</dbReference>
<gene>
    <name evidence="5" type="primary">GK5</name>
    <name evidence="5" type="ORF">CEXT_709881</name>
</gene>
<evidence type="ECO:0000256" key="3">
    <source>
        <dbReference type="ARBA" id="ARBA00022777"/>
    </source>
</evidence>
<reference evidence="5 6" key="1">
    <citation type="submission" date="2021-06" db="EMBL/GenBank/DDBJ databases">
        <title>Caerostris extrusa draft genome.</title>
        <authorList>
            <person name="Kono N."/>
            <person name="Arakawa K."/>
        </authorList>
    </citation>
    <scope>NUCLEOTIDE SEQUENCE [LARGE SCALE GENOMIC DNA]</scope>
</reference>
<keyword evidence="6" id="KW-1185">Reference proteome</keyword>
<comment type="similarity">
    <text evidence="1">Belongs to the FGGY kinase family.</text>
</comment>
<protein>
    <submittedName>
        <fullName evidence="5">Glycerol kinase 5</fullName>
    </submittedName>
</protein>
<dbReference type="PANTHER" id="PTHR10196:SF68">
    <property type="entry name" value="GLYCEROL KINASE 5-RELATED"/>
    <property type="match status" value="1"/>
</dbReference>
<keyword evidence="2" id="KW-0808">Transferase</keyword>
<sequence length="196" mass="22289">MSNNLKNRQIILGVDIGTTNIKCCAYDESCNVIGEAHEKITVLDPGDGRHEIEPDFLWDIFQTTVKRCLLNSNLNAADISCIGISTQRATFLTWNRKTCEPFHNFITWKDKRSEKLCEQWNSSILIKHFEVYSGHGTNCDYIGCLKYDKKISNKIFHDEALFGTIDTWLVWKLTGGKVHATDASNASVTGFFDIFK</sequence>
<comment type="caution">
    <text evidence="5">The sequence shown here is derived from an EMBL/GenBank/DDBJ whole genome shotgun (WGS) entry which is preliminary data.</text>
</comment>
<proteinExistence type="inferred from homology"/>
<dbReference type="Pfam" id="PF00370">
    <property type="entry name" value="FGGY_N"/>
    <property type="match status" value="1"/>
</dbReference>
<name>A0AAV4XVW8_CAEEX</name>
<dbReference type="Gene3D" id="3.30.420.40">
    <property type="match status" value="1"/>
</dbReference>
<dbReference type="InterPro" id="IPR018484">
    <property type="entry name" value="FGGY_N"/>
</dbReference>
<feature type="non-terminal residue" evidence="5">
    <location>
        <position position="196"/>
    </location>
</feature>
<dbReference type="AlphaFoldDB" id="A0AAV4XVW8"/>
<dbReference type="GO" id="GO:0005739">
    <property type="term" value="C:mitochondrion"/>
    <property type="evidence" value="ECO:0007669"/>
    <property type="project" value="TreeGrafter"/>
</dbReference>
<feature type="domain" description="Carbohydrate kinase FGGY N-terminal" evidence="4">
    <location>
        <begin position="10"/>
        <end position="194"/>
    </location>
</feature>
<dbReference type="Proteomes" id="UP001054945">
    <property type="component" value="Unassembled WGS sequence"/>
</dbReference>
<evidence type="ECO:0000256" key="1">
    <source>
        <dbReference type="ARBA" id="ARBA00009156"/>
    </source>
</evidence>
<evidence type="ECO:0000313" key="5">
    <source>
        <dbReference type="EMBL" id="GIY99325.1"/>
    </source>
</evidence>
<dbReference type="InterPro" id="IPR043129">
    <property type="entry name" value="ATPase_NBD"/>
</dbReference>
<dbReference type="GO" id="GO:0046167">
    <property type="term" value="P:glycerol-3-phosphate biosynthetic process"/>
    <property type="evidence" value="ECO:0007669"/>
    <property type="project" value="TreeGrafter"/>
</dbReference>
<dbReference type="PANTHER" id="PTHR10196">
    <property type="entry name" value="SUGAR KINASE"/>
    <property type="match status" value="1"/>
</dbReference>
<dbReference type="EMBL" id="BPLR01001032">
    <property type="protein sequence ID" value="GIY99325.1"/>
    <property type="molecule type" value="Genomic_DNA"/>
</dbReference>
<organism evidence="5 6">
    <name type="scientific">Caerostris extrusa</name>
    <name type="common">Bark spider</name>
    <name type="synonym">Caerostris bankana</name>
    <dbReference type="NCBI Taxonomy" id="172846"/>
    <lineage>
        <taxon>Eukaryota</taxon>
        <taxon>Metazoa</taxon>
        <taxon>Ecdysozoa</taxon>
        <taxon>Arthropoda</taxon>
        <taxon>Chelicerata</taxon>
        <taxon>Arachnida</taxon>
        <taxon>Araneae</taxon>
        <taxon>Araneomorphae</taxon>
        <taxon>Entelegynae</taxon>
        <taxon>Araneoidea</taxon>
        <taxon>Araneidae</taxon>
        <taxon>Caerostris</taxon>
    </lineage>
</organism>
<keyword evidence="3 5" id="KW-0418">Kinase</keyword>
<accession>A0AAV4XVW8</accession>
<dbReference type="GO" id="GO:0016301">
    <property type="term" value="F:kinase activity"/>
    <property type="evidence" value="ECO:0007669"/>
    <property type="project" value="UniProtKB-KW"/>
</dbReference>
<dbReference type="GO" id="GO:0006071">
    <property type="term" value="P:glycerol metabolic process"/>
    <property type="evidence" value="ECO:0007669"/>
    <property type="project" value="TreeGrafter"/>
</dbReference>